<organism evidence="1 2">
    <name type="scientific">Puccinia striiformis f. sp. tritici</name>
    <dbReference type="NCBI Taxonomy" id="168172"/>
    <lineage>
        <taxon>Eukaryota</taxon>
        <taxon>Fungi</taxon>
        <taxon>Dikarya</taxon>
        <taxon>Basidiomycota</taxon>
        <taxon>Pucciniomycotina</taxon>
        <taxon>Pucciniomycetes</taxon>
        <taxon>Pucciniales</taxon>
        <taxon>Pucciniaceae</taxon>
        <taxon>Puccinia</taxon>
    </lineage>
</organism>
<keyword evidence="2" id="KW-1185">Reference proteome</keyword>
<comment type="caution">
    <text evidence="1">The sequence shown here is derived from an EMBL/GenBank/DDBJ whole genome shotgun (WGS) entry which is preliminary data.</text>
</comment>
<gene>
    <name evidence="1" type="ORF">MJO28_012308</name>
</gene>
<reference evidence="1 2" key="3">
    <citation type="journal article" date="2022" name="Microbiol. Spectr.">
        <title>Folding features and dynamics of 3D genome architecture in plant fungal pathogens.</title>
        <authorList>
            <person name="Xia C."/>
        </authorList>
    </citation>
    <scope>NUCLEOTIDE SEQUENCE [LARGE SCALE GENOMIC DNA]</scope>
    <source>
        <strain evidence="1 2">93-210</strain>
    </source>
</reference>
<evidence type="ECO:0000313" key="2">
    <source>
        <dbReference type="Proteomes" id="UP001060170"/>
    </source>
</evidence>
<evidence type="ECO:0000313" key="1">
    <source>
        <dbReference type="EMBL" id="KAI7942281.1"/>
    </source>
</evidence>
<sequence length="72" mass="8039">MDKEIGSNDGENRLDWGRIPSRNRLRCTTTITSERSEEESYNQLQSKTAFASMMSKGGLGAILTKTRLADLT</sequence>
<protein>
    <submittedName>
        <fullName evidence="1">Uncharacterized protein</fullName>
    </submittedName>
</protein>
<dbReference type="EMBL" id="CM045876">
    <property type="protein sequence ID" value="KAI7942281.1"/>
    <property type="molecule type" value="Genomic_DNA"/>
</dbReference>
<accession>A0ACC0E0S4</accession>
<reference evidence="2" key="1">
    <citation type="journal article" date="2018" name="BMC Genomics">
        <title>Genomic insights into host adaptation between the wheat stripe rust pathogen (Puccinia striiformis f. sp. tritici) and the barley stripe rust pathogen (Puccinia striiformis f. sp. hordei).</title>
        <authorList>
            <person name="Xia C."/>
            <person name="Wang M."/>
            <person name="Yin C."/>
            <person name="Cornejo O.E."/>
            <person name="Hulbert S.H."/>
            <person name="Chen X."/>
        </authorList>
    </citation>
    <scope>NUCLEOTIDE SEQUENCE [LARGE SCALE GENOMIC DNA]</scope>
    <source>
        <strain evidence="2">93-210</strain>
    </source>
</reference>
<proteinExistence type="predicted"/>
<reference evidence="2" key="2">
    <citation type="journal article" date="2018" name="Mol. Plant Microbe Interact.">
        <title>Genome sequence resources for the wheat stripe rust pathogen (Puccinia striiformis f. sp. tritici) and the barley stripe rust pathogen (Puccinia striiformis f. sp. hordei).</title>
        <authorList>
            <person name="Xia C."/>
            <person name="Wang M."/>
            <person name="Yin C."/>
            <person name="Cornejo O.E."/>
            <person name="Hulbert S.H."/>
            <person name="Chen X."/>
        </authorList>
    </citation>
    <scope>NUCLEOTIDE SEQUENCE [LARGE SCALE GENOMIC DNA]</scope>
    <source>
        <strain evidence="2">93-210</strain>
    </source>
</reference>
<name>A0ACC0E0S4_9BASI</name>
<dbReference type="Proteomes" id="UP001060170">
    <property type="component" value="Chromosome 12"/>
</dbReference>